<feature type="region of interest" description="Disordered" evidence="1">
    <location>
        <begin position="1"/>
        <end position="69"/>
    </location>
</feature>
<feature type="non-terminal residue" evidence="2">
    <location>
        <position position="1"/>
    </location>
</feature>
<dbReference type="Proteomes" id="UP001189429">
    <property type="component" value="Unassembled WGS sequence"/>
</dbReference>
<evidence type="ECO:0000256" key="1">
    <source>
        <dbReference type="SAM" id="MobiDB-lite"/>
    </source>
</evidence>
<gene>
    <name evidence="2" type="ORF">PCOR1329_LOCUS17632</name>
</gene>
<feature type="region of interest" description="Disordered" evidence="1">
    <location>
        <begin position="82"/>
        <end position="110"/>
    </location>
</feature>
<organism evidence="2 3">
    <name type="scientific">Prorocentrum cordatum</name>
    <dbReference type="NCBI Taxonomy" id="2364126"/>
    <lineage>
        <taxon>Eukaryota</taxon>
        <taxon>Sar</taxon>
        <taxon>Alveolata</taxon>
        <taxon>Dinophyceae</taxon>
        <taxon>Prorocentrales</taxon>
        <taxon>Prorocentraceae</taxon>
        <taxon>Prorocentrum</taxon>
    </lineage>
</organism>
<keyword evidence="3" id="KW-1185">Reference proteome</keyword>
<comment type="caution">
    <text evidence="2">The sequence shown here is derived from an EMBL/GenBank/DDBJ whole genome shotgun (WGS) entry which is preliminary data.</text>
</comment>
<feature type="compositionally biased region" description="Low complexity" evidence="1">
    <location>
        <begin position="92"/>
        <end position="103"/>
    </location>
</feature>
<feature type="compositionally biased region" description="Low complexity" evidence="1">
    <location>
        <begin position="32"/>
        <end position="62"/>
    </location>
</feature>
<proteinExistence type="predicted"/>
<protein>
    <submittedName>
        <fullName evidence="2">Uncharacterized protein</fullName>
    </submittedName>
</protein>
<reference evidence="2" key="1">
    <citation type="submission" date="2023-10" db="EMBL/GenBank/DDBJ databases">
        <authorList>
            <person name="Chen Y."/>
            <person name="Shah S."/>
            <person name="Dougan E. K."/>
            <person name="Thang M."/>
            <person name="Chan C."/>
        </authorList>
    </citation>
    <scope>NUCLEOTIDE SEQUENCE [LARGE SCALE GENOMIC DNA]</scope>
</reference>
<feature type="non-terminal residue" evidence="2">
    <location>
        <position position="110"/>
    </location>
</feature>
<sequence>RGRAVCTSSPAARRTWTSTATSPGGLPSRSFRTSCARTTPAAAARRAARAAPPSRGRSATSPCCGAPRWASRTRARRAVLVGALGRTRRSSTSRSTSGSGSTTASANDLA</sequence>
<accession>A0ABN9R8M7</accession>
<evidence type="ECO:0000313" key="3">
    <source>
        <dbReference type="Proteomes" id="UP001189429"/>
    </source>
</evidence>
<name>A0ABN9R8M7_9DINO</name>
<dbReference type="EMBL" id="CAUYUJ010005493">
    <property type="protein sequence ID" value="CAK0813844.1"/>
    <property type="molecule type" value="Genomic_DNA"/>
</dbReference>
<feature type="compositionally biased region" description="Low complexity" evidence="1">
    <location>
        <begin position="7"/>
        <end position="23"/>
    </location>
</feature>
<evidence type="ECO:0000313" key="2">
    <source>
        <dbReference type="EMBL" id="CAK0813844.1"/>
    </source>
</evidence>